<dbReference type="Proteomes" id="UP000786662">
    <property type="component" value="Unassembled WGS sequence"/>
</dbReference>
<dbReference type="GO" id="GO:0005737">
    <property type="term" value="C:cytoplasm"/>
    <property type="evidence" value="ECO:0007669"/>
    <property type="project" value="UniProtKB-SubCell"/>
</dbReference>
<dbReference type="GO" id="GO:0008360">
    <property type="term" value="P:regulation of cell shape"/>
    <property type="evidence" value="ECO:0007669"/>
    <property type="project" value="UniProtKB-KW"/>
</dbReference>
<dbReference type="InterPro" id="IPR013221">
    <property type="entry name" value="Mur_ligase_cen"/>
</dbReference>
<dbReference type="Gene3D" id="3.40.1190.10">
    <property type="entry name" value="Mur-like, catalytic domain"/>
    <property type="match status" value="1"/>
</dbReference>
<feature type="domain" description="Mur ligase C-terminal" evidence="17">
    <location>
        <begin position="313"/>
        <end position="430"/>
    </location>
</feature>
<dbReference type="InterPro" id="IPR005758">
    <property type="entry name" value="UDP-N-AcMur_Ala_ligase_MurC"/>
</dbReference>
<feature type="domain" description="Mur ligase N-terminal catalytic" evidence="16">
    <location>
        <begin position="15"/>
        <end position="113"/>
    </location>
</feature>
<evidence type="ECO:0000313" key="19">
    <source>
        <dbReference type="EMBL" id="MBI2052553.1"/>
    </source>
</evidence>
<dbReference type="GO" id="GO:0008763">
    <property type="term" value="F:UDP-N-acetylmuramate-L-alanine ligase activity"/>
    <property type="evidence" value="ECO:0007669"/>
    <property type="project" value="UniProtKB-UniRule"/>
</dbReference>
<dbReference type="EMBL" id="JACOYY010000074">
    <property type="protein sequence ID" value="MBI2052553.1"/>
    <property type="molecule type" value="Genomic_DNA"/>
</dbReference>
<evidence type="ECO:0000256" key="14">
    <source>
        <dbReference type="HAMAP-Rule" id="MF_00046"/>
    </source>
</evidence>
<name>A0A9D6DPD3_9BACT</name>
<evidence type="ECO:0000256" key="7">
    <source>
        <dbReference type="ARBA" id="ARBA00022741"/>
    </source>
</evidence>
<dbReference type="SUPFAM" id="SSF51984">
    <property type="entry name" value="MurCD N-terminal domain"/>
    <property type="match status" value="1"/>
</dbReference>
<evidence type="ECO:0000256" key="11">
    <source>
        <dbReference type="ARBA" id="ARBA00023306"/>
    </source>
</evidence>
<feature type="transmembrane region" description="Helical" evidence="15">
    <location>
        <begin position="12"/>
        <end position="34"/>
    </location>
</feature>
<evidence type="ECO:0000313" key="20">
    <source>
        <dbReference type="Proteomes" id="UP000786662"/>
    </source>
</evidence>
<comment type="catalytic activity">
    <reaction evidence="13 14">
        <text>UDP-N-acetyl-alpha-D-muramate + L-alanine + ATP = UDP-N-acetyl-alpha-D-muramoyl-L-alanine + ADP + phosphate + H(+)</text>
        <dbReference type="Rhea" id="RHEA:23372"/>
        <dbReference type="ChEBI" id="CHEBI:15378"/>
        <dbReference type="ChEBI" id="CHEBI:30616"/>
        <dbReference type="ChEBI" id="CHEBI:43474"/>
        <dbReference type="ChEBI" id="CHEBI:57972"/>
        <dbReference type="ChEBI" id="CHEBI:70757"/>
        <dbReference type="ChEBI" id="CHEBI:83898"/>
        <dbReference type="ChEBI" id="CHEBI:456216"/>
        <dbReference type="EC" id="6.3.2.8"/>
    </reaction>
</comment>
<evidence type="ECO:0000259" key="17">
    <source>
        <dbReference type="Pfam" id="PF02875"/>
    </source>
</evidence>
<evidence type="ECO:0000256" key="13">
    <source>
        <dbReference type="ARBA" id="ARBA00047833"/>
    </source>
</evidence>
<sequence length="446" mass="49622">MIINLSSEIVIFMNHIYFIGIGGIGVSALARYYLAAGWQVSGSDAAQSEITDDLKKRGARIFIGQRAKNIGQTGLIVYSAAIKPENPELSAAISRSIKTLTYAQAVGELTKKYFTIAVAGSHGKSTTTALIGLIMIKAGLDPTIIVGTKLKELDNSNFRLGQSKYLVLEADEYARSFHNYFPKIAVLTNIDKEHLDIYKTLAGVLTGFRKYIGNVQSDGYIVANKEDQSIKKVLSYKLQDPSCKIVWYQRGNHELSIPGTHNQFNAEAAWQAVKLLGVKKSVAEKVFKSYSGAWRRLEKLEIKKSSKFQDTSSKIYSDYAHHPTEIKATLQALREKYPNKKLVCVFQPHQQDRLNRLFREFTTAFDAADKTILYPLYKVRGRDSTGKTSADLAKAINKSNIIYADNFKEVLKLIGSDTVSGSVIVFMSAGDLDSRVRSFLRSDLLS</sequence>
<comment type="subcellular location">
    <subcellularLocation>
        <location evidence="1 14">Cytoplasm</location>
    </subcellularLocation>
</comment>
<comment type="similarity">
    <text evidence="14">Belongs to the MurCDEF family.</text>
</comment>
<protein>
    <recommendedName>
        <fullName evidence="3 14">UDP-N-acetylmuramate--L-alanine ligase</fullName>
        <ecNumber evidence="3 14">6.3.2.8</ecNumber>
    </recommendedName>
    <alternativeName>
        <fullName evidence="14">UDP-N-acetylmuramoyl-L-alanine synthetase</fullName>
    </alternativeName>
</protein>
<keyword evidence="9 14" id="KW-0133">Cell shape</keyword>
<evidence type="ECO:0000256" key="1">
    <source>
        <dbReference type="ARBA" id="ARBA00004496"/>
    </source>
</evidence>
<evidence type="ECO:0000256" key="9">
    <source>
        <dbReference type="ARBA" id="ARBA00022960"/>
    </source>
</evidence>
<dbReference type="SUPFAM" id="SSF53244">
    <property type="entry name" value="MurD-like peptide ligases, peptide-binding domain"/>
    <property type="match status" value="1"/>
</dbReference>
<dbReference type="PANTHER" id="PTHR43445">
    <property type="entry name" value="UDP-N-ACETYLMURAMATE--L-ALANINE LIGASE-RELATED"/>
    <property type="match status" value="1"/>
</dbReference>
<dbReference type="GO" id="GO:0051301">
    <property type="term" value="P:cell division"/>
    <property type="evidence" value="ECO:0007669"/>
    <property type="project" value="UniProtKB-KW"/>
</dbReference>
<keyword evidence="10 14" id="KW-0573">Peptidoglycan synthesis</keyword>
<evidence type="ECO:0000256" key="2">
    <source>
        <dbReference type="ARBA" id="ARBA00004752"/>
    </source>
</evidence>
<keyword evidence="7 14" id="KW-0547">Nucleotide-binding</keyword>
<dbReference type="GO" id="GO:0005524">
    <property type="term" value="F:ATP binding"/>
    <property type="evidence" value="ECO:0007669"/>
    <property type="project" value="UniProtKB-UniRule"/>
</dbReference>
<evidence type="ECO:0000256" key="5">
    <source>
        <dbReference type="ARBA" id="ARBA00022598"/>
    </source>
</evidence>
<reference evidence="19" key="1">
    <citation type="submission" date="2020-07" db="EMBL/GenBank/DDBJ databases">
        <title>Huge and variable diversity of episymbiotic CPR bacteria and DPANN archaea in groundwater ecosystems.</title>
        <authorList>
            <person name="He C.Y."/>
            <person name="Keren R."/>
            <person name="Whittaker M."/>
            <person name="Farag I.F."/>
            <person name="Doudna J."/>
            <person name="Cate J.H.D."/>
            <person name="Banfield J.F."/>
        </authorList>
    </citation>
    <scope>NUCLEOTIDE SEQUENCE</scope>
    <source>
        <strain evidence="19">NC_groundwater_191_Ag_S-0.1um_45_8</strain>
    </source>
</reference>
<dbReference type="PANTHER" id="PTHR43445:SF3">
    <property type="entry name" value="UDP-N-ACETYLMURAMATE--L-ALANINE LIGASE"/>
    <property type="match status" value="1"/>
</dbReference>
<dbReference type="InterPro" id="IPR050061">
    <property type="entry name" value="MurCDEF_pg_biosynth"/>
</dbReference>
<evidence type="ECO:0000256" key="12">
    <source>
        <dbReference type="ARBA" id="ARBA00023316"/>
    </source>
</evidence>
<dbReference type="Pfam" id="PF08245">
    <property type="entry name" value="Mur_ligase_M"/>
    <property type="match status" value="1"/>
</dbReference>
<keyword evidence="11 14" id="KW-0131">Cell cycle</keyword>
<keyword evidence="4 14" id="KW-0963">Cytoplasm</keyword>
<keyword evidence="15" id="KW-0472">Membrane</keyword>
<dbReference type="EC" id="6.3.2.8" evidence="3 14"/>
<evidence type="ECO:0000259" key="18">
    <source>
        <dbReference type="Pfam" id="PF08245"/>
    </source>
</evidence>
<keyword evidence="5 14" id="KW-0436">Ligase</keyword>
<keyword evidence="15" id="KW-1133">Transmembrane helix</keyword>
<evidence type="ECO:0000256" key="6">
    <source>
        <dbReference type="ARBA" id="ARBA00022618"/>
    </source>
</evidence>
<dbReference type="InterPro" id="IPR036615">
    <property type="entry name" value="Mur_ligase_C_dom_sf"/>
</dbReference>
<keyword evidence="8 14" id="KW-0067">ATP-binding</keyword>
<comment type="caution">
    <text evidence="19">The sequence shown here is derived from an EMBL/GenBank/DDBJ whole genome shotgun (WGS) entry which is preliminary data.</text>
</comment>
<dbReference type="AlphaFoldDB" id="A0A9D6DPD3"/>
<dbReference type="Pfam" id="PF01225">
    <property type="entry name" value="Mur_ligase"/>
    <property type="match status" value="1"/>
</dbReference>
<evidence type="ECO:0000256" key="15">
    <source>
        <dbReference type="SAM" id="Phobius"/>
    </source>
</evidence>
<organism evidence="19 20">
    <name type="scientific">Candidatus Sungiibacteriota bacterium</name>
    <dbReference type="NCBI Taxonomy" id="2750080"/>
    <lineage>
        <taxon>Bacteria</taxon>
        <taxon>Candidatus Sungiibacteriota</taxon>
    </lineage>
</organism>
<dbReference type="Gene3D" id="3.40.50.720">
    <property type="entry name" value="NAD(P)-binding Rossmann-like Domain"/>
    <property type="match status" value="1"/>
</dbReference>
<comment type="function">
    <text evidence="14">Cell wall formation.</text>
</comment>
<dbReference type="SUPFAM" id="SSF53623">
    <property type="entry name" value="MurD-like peptide ligases, catalytic domain"/>
    <property type="match status" value="1"/>
</dbReference>
<dbReference type="HAMAP" id="MF_00046">
    <property type="entry name" value="MurC"/>
    <property type="match status" value="1"/>
</dbReference>
<dbReference type="GO" id="GO:0071555">
    <property type="term" value="P:cell wall organization"/>
    <property type="evidence" value="ECO:0007669"/>
    <property type="project" value="UniProtKB-KW"/>
</dbReference>
<dbReference type="GO" id="GO:0009252">
    <property type="term" value="P:peptidoglycan biosynthetic process"/>
    <property type="evidence" value="ECO:0007669"/>
    <property type="project" value="UniProtKB-UniRule"/>
</dbReference>
<dbReference type="Gene3D" id="3.90.190.20">
    <property type="entry name" value="Mur ligase, C-terminal domain"/>
    <property type="match status" value="1"/>
</dbReference>
<comment type="pathway">
    <text evidence="2 14">Cell wall biogenesis; peptidoglycan biosynthesis.</text>
</comment>
<accession>A0A9D6DPD3</accession>
<dbReference type="InterPro" id="IPR004101">
    <property type="entry name" value="Mur_ligase_C"/>
</dbReference>
<feature type="binding site" evidence="14">
    <location>
        <begin position="120"/>
        <end position="126"/>
    </location>
    <ligand>
        <name>ATP</name>
        <dbReference type="ChEBI" id="CHEBI:30616"/>
    </ligand>
</feature>
<gene>
    <name evidence="14" type="primary">murC</name>
    <name evidence="19" type="ORF">HYT38_02680</name>
</gene>
<keyword evidence="15" id="KW-0812">Transmembrane</keyword>
<evidence type="ECO:0000256" key="4">
    <source>
        <dbReference type="ARBA" id="ARBA00022490"/>
    </source>
</evidence>
<evidence type="ECO:0000256" key="10">
    <source>
        <dbReference type="ARBA" id="ARBA00022984"/>
    </source>
</evidence>
<dbReference type="Pfam" id="PF02875">
    <property type="entry name" value="Mur_ligase_C"/>
    <property type="match status" value="1"/>
</dbReference>
<proteinExistence type="inferred from homology"/>
<dbReference type="InterPro" id="IPR000713">
    <property type="entry name" value="Mur_ligase_N"/>
</dbReference>
<dbReference type="InterPro" id="IPR036565">
    <property type="entry name" value="Mur-like_cat_sf"/>
</dbReference>
<feature type="domain" description="Mur ligase central" evidence="18">
    <location>
        <begin position="118"/>
        <end position="254"/>
    </location>
</feature>
<evidence type="ECO:0000256" key="8">
    <source>
        <dbReference type="ARBA" id="ARBA00022840"/>
    </source>
</evidence>
<evidence type="ECO:0000259" key="16">
    <source>
        <dbReference type="Pfam" id="PF01225"/>
    </source>
</evidence>
<keyword evidence="12 14" id="KW-0961">Cell wall biogenesis/degradation</keyword>
<keyword evidence="6 14" id="KW-0132">Cell division</keyword>
<evidence type="ECO:0000256" key="3">
    <source>
        <dbReference type="ARBA" id="ARBA00012211"/>
    </source>
</evidence>